<comment type="caution">
    <text evidence="2">The sequence shown here is derived from an EMBL/GenBank/DDBJ whole genome shotgun (WGS) entry which is preliminary data.</text>
</comment>
<evidence type="ECO:0000313" key="3">
    <source>
        <dbReference type="Proteomes" id="UP000287651"/>
    </source>
</evidence>
<evidence type="ECO:0000313" key="2">
    <source>
        <dbReference type="EMBL" id="RRT49414.1"/>
    </source>
</evidence>
<reference evidence="2 3" key="1">
    <citation type="journal article" date="2014" name="Agronomy (Basel)">
        <title>A Draft Genome Sequence for Ensete ventricosum, the Drought-Tolerant Tree Against Hunger.</title>
        <authorList>
            <person name="Harrison J."/>
            <person name="Moore K.A."/>
            <person name="Paszkiewicz K."/>
            <person name="Jones T."/>
            <person name="Grant M."/>
            <person name="Ambacheew D."/>
            <person name="Muzemil S."/>
            <person name="Studholme D.J."/>
        </authorList>
    </citation>
    <scope>NUCLEOTIDE SEQUENCE [LARGE SCALE GENOMIC DNA]</scope>
</reference>
<dbReference type="AlphaFoldDB" id="A0A426YCF4"/>
<protein>
    <submittedName>
        <fullName evidence="2">Uncharacterized protein</fullName>
    </submittedName>
</protein>
<feature type="compositionally biased region" description="Basic and acidic residues" evidence="1">
    <location>
        <begin position="9"/>
        <end position="27"/>
    </location>
</feature>
<organism evidence="2 3">
    <name type="scientific">Ensete ventricosum</name>
    <name type="common">Abyssinian banana</name>
    <name type="synonym">Musa ensete</name>
    <dbReference type="NCBI Taxonomy" id="4639"/>
    <lineage>
        <taxon>Eukaryota</taxon>
        <taxon>Viridiplantae</taxon>
        <taxon>Streptophyta</taxon>
        <taxon>Embryophyta</taxon>
        <taxon>Tracheophyta</taxon>
        <taxon>Spermatophyta</taxon>
        <taxon>Magnoliopsida</taxon>
        <taxon>Liliopsida</taxon>
        <taxon>Zingiberales</taxon>
        <taxon>Musaceae</taxon>
        <taxon>Ensete</taxon>
    </lineage>
</organism>
<feature type="region of interest" description="Disordered" evidence="1">
    <location>
        <begin position="1"/>
        <end position="27"/>
    </location>
</feature>
<accession>A0A426YCF4</accession>
<gene>
    <name evidence="2" type="ORF">B296_00029983</name>
</gene>
<name>A0A426YCF4_ENSVE</name>
<evidence type="ECO:0000256" key="1">
    <source>
        <dbReference type="SAM" id="MobiDB-lite"/>
    </source>
</evidence>
<dbReference type="Proteomes" id="UP000287651">
    <property type="component" value="Unassembled WGS sequence"/>
</dbReference>
<dbReference type="EMBL" id="AMZH03013362">
    <property type="protein sequence ID" value="RRT49414.1"/>
    <property type="molecule type" value="Genomic_DNA"/>
</dbReference>
<proteinExistence type="predicted"/>
<sequence>MEGGSIHTNELRYEKERDGLRHDEQSHEMAASCHPFGVWVPAGSRPTSRGRDRMRGRASSIYHHVRKVAILLKYF</sequence>